<comment type="caution">
    <text evidence="2">The sequence shown here is derived from an EMBL/GenBank/DDBJ whole genome shotgun (WGS) entry which is preliminary data.</text>
</comment>
<gene>
    <name evidence="2" type="ORF">HPP92_010853</name>
</gene>
<accession>A0A835V187</accession>
<organism evidence="2 3">
    <name type="scientific">Vanilla planifolia</name>
    <name type="common">Vanilla</name>
    <dbReference type="NCBI Taxonomy" id="51239"/>
    <lineage>
        <taxon>Eukaryota</taxon>
        <taxon>Viridiplantae</taxon>
        <taxon>Streptophyta</taxon>
        <taxon>Embryophyta</taxon>
        <taxon>Tracheophyta</taxon>
        <taxon>Spermatophyta</taxon>
        <taxon>Magnoliopsida</taxon>
        <taxon>Liliopsida</taxon>
        <taxon>Asparagales</taxon>
        <taxon>Orchidaceae</taxon>
        <taxon>Vanilloideae</taxon>
        <taxon>Vanilleae</taxon>
        <taxon>Vanilla</taxon>
    </lineage>
</organism>
<protein>
    <submittedName>
        <fullName evidence="2">Uncharacterized protein</fullName>
    </submittedName>
</protein>
<reference evidence="2 3" key="1">
    <citation type="journal article" date="2020" name="Nat. Food">
        <title>A phased Vanilla planifolia genome enables genetic improvement of flavour and production.</title>
        <authorList>
            <person name="Hasing T."/>
            <person name="Tang H."/>
            <person name="Brym M."/>
            <person name="Khazi F."/>
            <person name="Huang T."/>
            <person name="Chambers A.H."/>
        </authorList>
    </citation>
    <scope>NUCLEOTIDE SEQUENCE [LARGE SCALE GENOMIC DNA]</scope>
    <source>
        <tissue evidence="2">Leaf</tissue>
    </source>
</reference>
<sequence length="115" mass="13022">MQVLRQLGEETGRRMTGSREVMAEMGRRGEMARPRENLTAEADGEDPMRLTREGEMARPRENLTAEADGEDPMRLTREGEVDREKRVGDEPTENPDWAVAKAVEYESAGDEKVDE</sequence>
<proteinExistence type="predicted"/>
<dbReference type="AlphaFoldDB" id="A0A835V187"/>
<evidence type="ECO:0000313" key="3">
    <source>
        <dbReference type="Proteomes" id="UP000636800"/>
    </source>
</evidence>
<dbReference type="EMBL" id="JADCNL010000005">
    <property type="protein sequence ID" value="KAG0479995.1"/>
    <property type="molecule type" value="Genomic_DNA"/>
</dbReference>
<feature type="compositionally biased region" description="Basic and acidic residues" evidence="1">
    <location>
        <begin position="21"/>
        <end position="38"/>
    </location>
</feature>
<evidence type="ECO:0000256" key="1">
    <source>
        <dbReference type="SAM" id="MobiDB-lite"/>
    </source>
</evidence>
<feature type="compositionally biased region" description="Basic and acidic residues" evidence="1">
    <location>
        <begin position="71"/>
        <end position="89"/>
    </location>
</feature>
<feature type="region of interest" description="Disordered" evidence="1">
    <location>
        <begin position="1"/>
        <end position="99"/>
    </location>
</feature>
<keyword evidence="3" id="KW-1185">Reference proteome</keyword>
<evidence type="ECO:0000313" key="2">
    <source>
        <dbReference type="EMBL" id="KAG0479995.1"/>
    </source>
</evidence>
<feature type="compositionally biased region" description="Basic and acidic residues" evidence="1">
    <location>
        <begin position="46"/>
        <end position="63"/>
    </location>
</feature>
<dbReference type="Proteomes" id="UP000636800">
    <property type="component" value="Chromosome 5"/>
</dbReference>
<name>A0A835V187_VANPL</name>